<dbReference type="InterPro" id="IPR000560">
    <property type="entry name" value="His_Pase_clade-2"/>
</dbReference>
<dbReference type="AlphaFoldDB" id="A0A227KPY5"/>
<organism evidence="2 3">
    <name type="scientific">Turicimonas muris</name>
    <dbReference type="NCBI Taxonomy" id="1796652"/>
    <lineage>
        <taxon>Bacteria</taxon>
        <taxon>Pseudomonadati</taxon>
        <taxon>Pseudomonadota</taxon>
        <taxon>Betaproteobacteria</taxon>
        <taxon>Burkholderiales</taxon>
        <taxon>Sutterellaceae</taxon>
        <taxon>Turicimonas</taxon>
    </lineage>
</organism>
<sequence length="390" mass="43732">MMNKKWPYLVSALVISVCNSSFAQEPIPGTPVYEELEKVVVVSRHGVRSPTQSVETLASWSPRQWPEWGVEKGYLTPRGYGLVKGTWKQNSRISPFVFSQCPNPNEVEIIADVDERTIKTAEAISEGLFPQCGIKVKVTSAKHSKLFSPLKAKVCKIRHPDSLAEKLTQNSRGVSKVYAHEIFLLNKVTEGNFSGEMVGHASKHKVGLSGGPYYGSSFTEILALEWGQWPDQIPGWGQMPWAEILKVMPLRVGVFSILNRDMEVARYKGSALGAKIIDSLEKTDGPKYTFLVGHDTNLANLGALFDLNWKQPDRMRNENVPGGYLTFEKWKVGDREEIRVSYSALSPEQMHASEVTLPPVETQILPKGVEFSQWVRHYRGRLDSRCIAND</sequence>
<dbReference type="EMBL" id="NHMP01000002">
    <property type="protein sequence ID" value="OXE50281.1"/>
    <property type="molecule type" value="Genomic_DNA"/>
</dbReference>
<protein>
    <submittedName>
        <fullName evidence="2">Histidine acid phosphatase</fullName>
    </submittedName>
</protein>
<accession>A0A227KPY5</accession>
<feature type="chain" id="PRO_5011269172" evidence="1">
    <location>
        <begin position="24"/>
        <end position="390"/>
    </location>
</feature>
<dbReference type="Pfam" id="PF00328">
    <property type="entry name" value="His_Phos_2"/>
    <property type="match status" value="1"/>
</dbReference>
<comment type="caution">
    <text evidence="2">The sequence shown here is derived from an EMBL/GenBank/DDBJ whole genome shotgun (WGS) entry which is preliminary data.</text>
</comment>
<dbReference type="InterPro" id="IPR033379">
    <property type="entry name" value="Acid_Pase_AS"/>
</dbReference>
<keyword evidence="1" id="KW-0732">Signal</keyword>
<dbReference type="Gene3D" id="3.40.50.1240">
    <property type="entry name" value="Phosphoglycerate mutase-like"/>
    <property type="match status" value="2"/>
</dbReference>
<dbReference type="CDD" id="cd07061">
    <property type="entry name" value="HP_HAP_like"/>
    <property type="match status" value="1"/>
</dbReference>
<gene>
    <name evidence="2" type="ORF">ADH67_04640</name>
</gene>
<evidence type="ECO:0000313" key="3">
    <source>
        <dbReference type="Proteomes" id="UP000214610"/>
    </source>
</evidence>
<dbReference type="InterPro" id="IPR029033">
    <property type="entry name" value="His_PPase_superfam"/>
</dbReference>
<feature type="signal peptide" evidence="1">
    <location>
        <begin position="1"/>
        <end position="23"/>
    </location>
</feature>
<evidence type="ECO:0000313" key="2">
    <source>
        <dbReference type="EMBL" id="OXE50281.1"/>
    </source>
</evidence>
<name>A0A227KPY5_9BURK</name>
<evidence type="ECO:0000256" key="1">
    <source>
        <dbReference type="SAM" id="SignalP"/>
    </source>
</evidence>
<dbReference type="PROSITE" id="PS00616">
    <property type="entry name" value="HIS_ACID_PHOSPHAT_1"/>
    <property type="match status" value="1"/>
</dbReference>
<dbReference type="SMR" id="A0A227KPY5"/>
<proteinExistence type="predicted"/>
<dbReference type="SUPFAM" id="SSF53254">
    <property type="entry name" value="Phosphoglycerate mutase-like"/>
    <property type="match status" value="1"/>
</dbReference>
<dbReference type="Proteomes" id="UP000214610">
    <property type="component" value="Unassembled WGS sequence"/>
</dbReference>
<keyword evidence="3" id="KW-1185">Reference proteome</keyword>
<reference evidence="3" key="1">
    <citation type="submission" date="2017-05" db="EMBL/GenBank/DDBJ databases">
        <title>Improved OligoMM genomes.</title>
        <authorList>
            <person name="Garzetti D."/>
        </authorList>
    </citation>
    <scope>NUCLEOTIDE SEQUENCE [LARGE SCALE GENOMIC DNA]</scope>
    <source>
        <strain evidence="3">YL45</strain>
    </source>
</reference>